<dbReference type="PANTHER" id="PTHR42980:SF1">
    <property type="entry name" value="2-OXOISOVALERATE DEHYDROGENASE SUBUNIT BETA, MITOCHONDRIAL"/>
    <property type="match status" value="1"/>
</dbReference>
<dbReference type="CDD" id="cd07036">
    <property type="entry name" value="TPP_PYR_E1-PDHc-beta_like"/>
    <property type="match status" value="1"/>
</dbReference>
<dbReference type="AlphaFoldDB" id="A7T476"/>
<dbReference type="GO" id="GO:0009083">
    <property type="term" value="P:branched-chain amino acid catabolic process"/>
    <property type="evidence" value="ECO:0000318"/>
    <property type="project" value="GO_Central"/>
</dbReference>
<comment type="catalytic activity">
    <reaction evidence="4">
        <text>N(6)-[(R)-lipoyl]-L-lysyl-[protein] + 3-methyl-2-oxobutanoate + H(+) = N(6)-[(R)-S(8)-2-methylpropanoyldihydrolipoyl]-L-lysyl-[protein] + CO2</text>
        <dbReference type="Rhea" id="RHEA:13457"/>
        <dbReference type="Rhea" id="RHEA-COMP:10474"/>
        <dbReference type="Rhea" id="RHEA-COMP:10497"/>
        <dbReference type="ChEBI" id="CHEBI:11851"/>
        <dbReference type="ChEBI" id="CHEBI:15378"/>
        <dbReference type="ChEBI" id="CHEBI:16526"/>
        <dbReference type="ChEBI" id="CHEBI:83099"/>
        <dbReference type="ChEBI" id="CHEBI:83142"/>
        <dbReference type="EC" id="1.2.4.4"/>
    </reaction>
    <physiologicalReaction direction="left-to-right" evidence="4">
        <dbReference type="Rhea" id="RHEA:13458"/>
    </physiologicalReaction>
</comment>
<name>A7T476_NEMVE</name>
<dbReference type="FunFam" id="3.40.50.970:FF:000001">
    <property type="entry name" value="Pyruvate dehydrogenase E1 beta subunit"/>
    <property type="match status" value="1"/>
</dbReference>
<dbReference type="InterPro" id="IPR009014">
    <property type="entry name" value="Transketo_C/PFOR_II"/>
</dbReference>
<dbReference type="SUPFAM" id="SSF52518">
    <property type="entry name" value="Thiamin diphosphate-binding fold (THDP-binding)"/>
    <property type="match status" value="1"/>
</dbReference>
<organism evidence="6 7">
    <name type="scientific">Nematostella vectensis</name>
    <name type="common">Starlet sea anemone</name>
    <dbReference type="NCBI Taxonomy" id="45351"/>
    <lineage>
        <taxon>Eukaryota</taxon>
        <taxon>Metazoa</taxon>
        <taxon>Cnidaria</taxon>
        <taxon>Anthozoa</taxon>
        <taxon>Hexacorallia</taxon>
        <taxon>Actiniaria</taxon>
        <taxon>Edwardsiidae</taxon>
        <taxon>Nematostella</taxon>
    </lineage>
</organism>
<dbReference type="GO" id="GO:0007584">
    <property type="term" value="P:response to nutrient"/>
    <property type="evidence" value="ECO:0000318"/>
    <property type="project" value="GO_Central"/>
</dbReference>
<evidence type="ECO:0000256" key="1">
    <source>
        <dbReference type="ARBA" id="ARBA00001964"/>
    </source>
</evidence>
<dbReference type="InParanoid" id="A7T476"/>
<dbReference type="SUPFAM" id="SSF52922">
    <property type="entry name" value="TK C-terminal domain-like"/>
    <property type="match status" value="1"/>
</dbReference>
<dbReference type="InterPro" id="IPR005475">
    <property type="entry name" value="Transketolase-like_Pyr-bd"/>
</dbReference>
<dbReference type="SMART" id="SM00861">
    <property type="entry name" value="Transket_pyr"/>
    <property type="match status" value="1"/>
</dbReference>
<sequence>MNFFQALTDAMDIALDTDPTTVIFGEDVAFGGVFRCTVGLREKYGKDRVFNTPLSEQGIVGFGIGVAAAGSTAIAEIQFADYIFPAFDQLVNEAAKFRYRSGNLFDCGGLTVRAPCGAVGHGAHYHSQSVESFFAHVPGVKVVIPRSPIQAKGLLLASVRDPNPVVFFEPKILYRQAVEDVPVKDYSLPLSEAEVLEKGFDLSLVGRLIDLRTILPWDKDTVCQSVEKTGRLLIAHEACHTGGFGGEIASTVQDRCFLSLEAPIQRVCGWDTPFPHILEPFYLPDKWRCFEAVKKVISF</sequence>
<dbReference type="FunCoup" id="A7T476">
    <property type="interactions" value="366"/>
</dbReference>
<dbReference type="GO" id="GO:0003863">
    <property type="term" value="F:branched-chain 2-oxo acid dehydrogenase activity"/>
    <property type="evidence" value="ECO:0007669"/>
    <property type="project" value="UniProtKB-EC"/>
</dbReference>
<evidence type="ECO:0000256" key="3">
    <source>
        <dbReference type="ARBA" id="ARBA00023002"/>
    </source>
</evidence>
<dbReference type="EMBL" id="DS470798">
    <property type="protein sequence ID" value="EDO29237.1"/>
    <property type="molecule type" value="Genomic_DNA"/>
</dbReference>
<accession>A7T476</accession>
<dbReference type="Pfam" id="PF02780">
    <property type="entry name" value="Transketolase_C"/>
    <property type="match status" value="1"/>
</dbReference>
<dbReference type="HOGENOM" id="CLU_012907_1_0_1"/>
<dbReference type="PANTHER" id="PTHR42980">
    <property type="entry name" value="2-OXOISOVALERATE DEHYDROGENASE SUBUNIT BETA-RELATED"/>
    <property type="match status" value="1"/>
</dbReference>
<protein>
    <recommendedName>
        <fullName evidence="2">3-methyl-2-oxobutanoate dehydrogenase (2-methylpropanoyl-transferring)</fullName>
        <ecNumber evidence="2">1.2.4.4</ecNumber>
    </recommendedName>
</protein>
<dbReference type="Gene3D" id="3.40.50.920">
    <property type="match status" value="1"/>
</dbReference>
<dbReference type="GO" id="GO:0160157">
    <property type="term" value="C:branched-chain alpha-ketoacid dehydrogenase complex"/>
    <property type="evidence" value="ECO:0000318"/>
    <property type="project" value="GO_Central"/>
</dbReference>
<evidence type="ECO:0000256" key="2">
    <source>
        <dbReference type="ARBA" id="ARBA00012277"/>
    </source>
</evidence>
<dbReference type="OMA" id="SEAYYMA"/>
<dbReference type="STRING" id="45351.A7T476"/>
<keyword evidence="3" id="KW-0560">Oxidoreductase</keyword>
<comment type="cofactor">
    <cofactor evidence="1">
        <name>thiamine diphosphate</name>
        <dbReference type="ChEBI" id="CHEBI:58937"/>
    </cofactor>
</comment>
<dbReference type="EC" id="1.2.4.4" evidence="2"/>
<dbReference type="PhylomeDB" id="A7T476"/>
<dbReference type="Pfam" id="PF02779">
    <property type="entry name" value="Transket_pyr"/>
    <property type="match status" value="1"/>
</dbReference>
<evidence type="ECO:0000313" key="6">
    <source>
        <dbReference type="EMBL" id="EDO29237.1"/>
    </source>
</evidence>
<keyword evidence="7" id="KW-1185">Reference proteome</keyword>
<dbReference type="InterPro" id="IPR029061">
    <property type="entry name" value="THDP-binding"/>
</dbReference>
<evidence type="ECO:0000313" key="7">
    <source>
        <dbReference type="Proteomes" id="UP000001593"/>
    </source>
</evidence>
<reference evidence="6 7" key="1">
    <citation type="journal article" date="2007" name="Science">
        <title>Sea anemone genome reveals ancestral eumetazoan gene repertoire and genomic organization.</title>
        <authorList>
            <person name="Putnam N.H."/>
            <person name="Srivastava M."/>
            <person name="Hellsten U."/>
            <person name="Dirks B."/>
            <person name="Chapman J."/>
            <person name="Salamov A."/>
            <person name="Terry A."/>
            <person name="Shapiro H."/>
            <person name="Lindquist E."/>
            <person name="Kapitonov V.V."/>
            <person name="Jurka J."/>
            <person name="Genikhovich G."/>
            <person name="Grigoriev I.V."/>
            <person name="Lucas S.M."/>
            <person name="Steele R.E."/>
            <person name="Finnerty J.R."/>
            <person name="Technau U."/>
            <person name="Martindale M.Q."/>
            <person name="Rokhsar D.S."/>
        </authorList>
    </citation>
    <scope>NUCLEOTIDE SEQUENCE [LARGE SCALE GENOMIC DNA]</scope>
    <source>
        <strain evidence="7">CH2 X CH6</strain>
    </source>
</reference>
<feature type="domain" description="Transketolase-like pyrimidine-binding" evidence="5">
    <location>
        <begin position="1"/>
        <end position="176"/>
    </location>
</feature>
<evidence type="ECO:0000256" key="4">
    <source>
        <dbReference type="ARBA" id="ARBA00051764"/>
    </source>
</evidence>
<evidence type="ECO:0000259" key="5">
    <source>
        <dbReference type="SMART" id="SM00861"/>
    </source>
</evidence>
<gene>
    <name evidence="6" type="ORF">NEMVEDRAFT_v1g222088</name>
</gene>
<dbReference type="InterPro" id="IPR033248">
    <property type="entry name" value="Transketolase_C"/>
</dbReference>
<proteinExistence type="predicted"/>
<dbReference type="Gene3D" id="3.40.50.970">
    <property type="match status" value="1"/>
</dbReference>
<dbReference type="Proteomes" id="UP000001593">
    <property type="component" value="Unassembled WGS sequence"/>
</dbReference>
<dbReference type="eggNOG" id="KOG0525">
    <property type="taxonomic scope" value="Eukaryota"/>
</dbReference>